<feature type="region of interest" description="Disordered" evidence="1">
    <location>
        <begin position="1"/>
        <end position="20"/>
    </location>
</feature>
<dbReference type="RefSeq" id="WP_091710672.1">
    <property type="nucleotide sequence ID" value="NZ_FNCA01000009.1"/>
</dbReference>
<comment type="caution">
    <text evidence="2">The sequence shown here is derived from an EMBL/GenBank/DDBJ whole genome shotgun (WGS) entry which is preliminary data.</text>
</comment>
<sequence>MVRIFKKQEDEKKELPHDGKVQLADASRRLGFEVGYHRHSEIGWVRDKLIQIYSFADQYGLHDFVKEHYNNGKEEGSKAKDRDTKSGLSRMVNSKVEPEVPPNFTVERSKTESAVSNIKSGYNDADYSFSGSSDVTRQPKLVDLPDNIERAKVVERPSFLEGAKHLTPKKK</sequence>
<dbReference type="OrthoDB" id="99813at2157"/>
<protein>
    <submittedName>
        <fullName evidence="2">Uncharacterized protein</fullName>
    </submittedName>
</protein>
<proteinExistence type="predicted"/>
<evidence type="ECO:0000313" key="3">
    <source>
        <dbReference type="Proteomes" id="UP000199259"/>
    </source>
</evidence>
<dbReference type="AlphaFoldDB" id="A0A7Z7AYB1"/>
<evidence type="ECO:0000313" key="2">
    <source>
        <dbReference type="EMBL" id="SDG19812.1"/>
    </source>
</evidence>
<organism evidence="2 3">
    <name type="scientific">Methanolobus vulcani</name>
    <dbReference type="NCBI Taxonomy" id="38026"/>
    <lineage>
        <taxon>Archaea</taxon>
        <taxon>Methanobacteriati</taxon>
        <taxon>Methanobacteriota</taxon>
        <taxon>Stenosarchaea group</taxon>
        <taxon>Methanomicrobia</taxon>
        <taxon>Methanosarcinales</taxon>
        <taxon>Methanosarcinaceae</taxon>
        <taxon>Methanolobus</taxon>
    </lineage>
</organism>
<feature type="compositionally biased region" description="Basic and acidic residues" evidence="1">
    <location>
        <begin position="70"/>
        <end position="85"/>
    </location>
</feature>
<reference evidence="2 3" key="1">
    <citation type="submission" date="2016-10" db="EMBL/GenBank/DDBJ databases">
        <authorList>
            <person name="Varghese N."/>
            <person name="Submissions S."/>
        </authorList>
    </citation>
    <scope>NUCLEOTIDE SEQUENCE [LARGE SCALE GENOMIC DNA]</scope>
    <source>
        <strain evidence="2 3">PL 12/M</strain>
    </source>
</reference>
<name>A0A7Z7AYB1_9EURY</name>
<gene>
    <name evidence="2" type="ORF">SAMN04488589_2381</name>
</gene>
<dbReference type="Proteomes" id="UP000199259">
    <property type="component" value="Unassembled WGS sequence"/>
</dbReference>
<keyword evidence="3" id="KW-1185">Reference proteome</keyword>
<accession>A0A7Z7AYB1</accession>
<dbReference type="EMBL" id="FNCA01000009">
    <property type="protein sequence ID" value="SDG19812.1"/>
    <property type="molecule type" value="Genomic_DNA"/>
</dbReference>
<feature type="region of interest" description="Disordered" evidence="1">
    <location>
        <begin position="70"/>
        <end position="115"/>
    </location>
</feature>
<evidence type="ECO:0000256" key="1">
    <source>
        <dbReference type="SAM" id="MobiDB-lite"/>
    </source>
</evidence>